<evidence type="ECO:0000313" key="5">
    <source>
        <dbReference type="EMBL" id="KAG0719044.1"/>
    </source>
</evidence>
<comment type="caution">
    <text evidence="5">The sequence shown here is derived from an EMBL/GenBank/DDBJ whole genome shotgun (WGS) entry which is preliminary data.</text>
</comment>
<keyword evidence="2" id="KW-0677">Repeat</keyword>
<protein>
    <recommendedName>
        <fullName evidence="3">HEAT repeat-containing protein 5A</fullName>
    </recommendedName>
</protein>
<evidence type="ECO:0000256" key="2">
    <source>
        <dbReference type="ARBA" id="ARBA00022737"/>
    </source>
</evidence>
<dbReference type="InterPro" id="IPR016024">
    <property type="entry name" value="ARM-type_fold"/>
</dbReference>
<dbReference type="InterPro" id="IPR040108">
    <property type="entry name" value="Laa1/Sip1/HEATR5"/>
</dbReference>
<dbReference type="Proteomes" id="UP000770661">
    <property type="component" value="Unassembled WGS sequence"/>
</dbReference>
<dbReference type="GO" id="GO:0042147">
    <property type="term" value="P:retrograde transport, endosome to Golgi"/>
    <property type="evidence" value="ECO:0007669"/>
    <property type="project" value="TreeGrafter"/>
</dbReference>
<dbReference type="EMBL" id="JACEEZ010015127">
    <property type="protein sequence ID" value="KAG0719044.1"/>
    <property type="molecule type" value="Genomic_DNA"/>
</dbReference>
<comment type="similarity">
    <text evidence="1">Belongs to the HEATR5 family.</text>
</comment>
<feature type="region of interest" description="Disordered" evidence="4">
    <location>
        <begin position="1564"/>
        <end position="1584"/>
    </location>
</feature>
<dbReference type="GO" id="GO:0030139">
    <property type="term" value="C:endocytic vesicle"/>
    <property type="evidence" value="ECO:0007669"/>
    <property type="project" value="TreeGrafter"/>
</dbReference>
<accession>A0A8J5CQR6</accession>
<gene>
    <name evidence="5" type="primary">heatr5b</name>
    <name evidence="5" type="ORF">GWK47_051289</name>
</gene>
<keyword evidence="6" id="KW-1185">Reference proteome</keyword>
<dbReference type="Pfam" id="PF25468">
    <property type="entry name" value="HEAT_HEATR5A"/>
    <property type="match status" value="1"/>
</dbReference>
<evidence type="ECO:0000313" key="6">
    <source>
        <dbReference type="Proteomes" id="UP000770661"/>
    </source>
</evidence>
<dbReference type="InterPro" id="IPR011989">
    <property type="entry name" value="ARM-like"/>
</dbReference>
<dbReference type="FunFam" id="1.25.10.10:FF:000098">
    <property type="entry name" value="HEAT repeat-containing protein 5A isoform X2"/>
    <property type="match status" value="1"/>
</dbReference>
<dbReference type="GO" id="GO:0006897">
    <property type="term" value="P:endocytosis"/>
    <property type="evidence" value="ECO:0007669"/>
    <property type="project" value="TreeGrafter"/>
</dbReference>
<organism evidence="5 6">
    <name type="scientific">Chionoecetes opilio</name>
    <name type="common">Atlantic snow crab</name>
    <name type="synonym">Cancer opilio</name>
    <dbReference type="NCBI Taxonomy" id="41210"/>
    <lineage>
        <taxon>Eukaryota</taxon>
        <taxon>Metazoa</taxon>
        <taxon>Ecdysozoa</taxon>
        <taxon>Arthropoda</taxon>
        <taxon>Crustacea</taxon>
        <taxon>Multicrustacea</taxon>
        <taxon>Malacostraca</taxon>
        <taxon>Eumalacostraca</taxon>
        <taxon>Eucarida</taxon>
        <taxon>Decapoda</taxon>
        <taxon>Pleocyemata</taxon>
        <taxon>Brachyura</taxon>
        <taxon>Eubrachyura</taxon>
        <taxon>Majoidea</taxon>
        <taxon>Majidae</taxon>
        <taxon>Chionoecetes</taxon>
    </lineage>
</organism>
<dbReference type="GO" id="GO:0016020">
    <property type="term" value="C:membrane"/>
    <property type="evidence" value="ECO:0007669"/>
    <property type="project" value="TreeGrafter"/>
</dbReference>
<evidence type="ECO:0000256" key="3">
    <source>
        <dbReference type="ARBA" id="ARBA00070811"/>
    </source>
</evidence>
<dbReference type="Pfam" id="PF20210">
    <property type="entry name" value="Laa1_Sip1_HTR5"/>
    <property type="match status" value="1"/>
</dbReference>
<feature type="compositionally biased region" description="Polar residues" evidence="4">
    <location>
        <begin position="1573"/>
        <end position="1584"/>
    </location>
</feature>
<dbReference type="OrthoDB" id="192608at2759"/>
<proteinExistence type="inferred from homology"/>
<evidence type="ECO:0000256" key="4">
    <source>
        <dbReference type="SAM" id="MobiDB-lite"/>
    </source>
</evidence>
<dbReference type="InterPro" id="IPR046837">
    <property type="entry name" value="Laa1/Sip1/HEATR5-like_HEAT"/>
</dbReference>
<dbReference type="GO" id="GO:0005794">
    <property type="term" value="C:Golgi apparatus"/>
    <property type="evidence" value="ECO:0007669"/>
    <property type="project" value="TreeGrafter"/>
</dbReference>
<dbReference type="SUPFAM" id="SSF48371">
    <property type="entry name" value="ARM repeat"/>
    <property type="match status" value="2"/>
</dbReference>
<dbReference type="PANTHER" id="PTHR21663">
    <property type="entry name" value="HYPOTHETICAL HEAT DOMAIN-CONTAINING"/>
    <property type="match status" value="1"/>
</dbReference>
<dbReference type="GO" id="GO:0008104">
    <property type="term" value="P:intracellular protein localization"/>
    <property type="evidence" value="ECO:0007669"/>
    <property type="project" value="TreeGrafter"/>
</dbReference>
<dbReference type="GO" id="GO:0005829">
    <property type="term" value="C:cytosol"/>
    <property type="evidence" value="ECO:0007669"/>
    <property type="project" value="GOC"/>
</dbReference>
<evidence type="ECO:0000256" key="1">
    <source>
        <dbReference type="ARBA" id="ARBA00008304"/>
    </source>
</evidence>
<sequence>MNVGRKILVHGVSPSALTMMELSHSLTLNEAALAQLPPAKRPIFVFEWLRFLDKVLEAAHKSDIKECQKQLVAQLVGRMNEAPGPPTRKVVARCLAALFSVGDTFLLFDTINKCNDVLKNKDDSPSYLPTRLAAVTCIGAMYERLGRMTGRSYEETVQILIKALRNAESQLRIEIMMTLEKITAGMGSAAGNVHKDIYKAAKMGLTDRALPVRAASALCLMEMTKYAPFMFTTEIENLSQLCYRAFDNSNYDVRCTVAKLLGFVLATTQNPPKEFSKGNSKGGVIKLMSLEEALTVLLTGFLRGGNSFLKGTGEMIKGSSSVSREVRVGITQAYVIFVQEMGALWLERHVSTLLAHLMELVASPKAITSHVEAVYSRKCVNFILRATLGRMIGEKAQAAACKEITQLIIMQMNTVDVSGEGTKDGGEGGQHVLVCLLQELGCLMEALSTTSSTIILDTHLNLVDAVVAVLLHPSSAARLNAAWCLRCICIALPSQLHPLITRCCDRLDALKSSPEAIAGYSCVVSALVGCVQKTPLGIPHMRGKVLFNIAEELLRSASQNSRLSLHRTQAGWLVIGSIMTLGVGVVRGLLPRMLLLWKNSFPRSSKEIESEKARGDAFTWQVTLEGRAGALASMHSFLLHCSELAAEDTVRRLLLPIEAALLMLASIAHIVKQYGQHLKASTAMVRLRLYEVLALLPPQSFESHYTSILKLLVSEFTLAESGANTTTSLLRSMCHADDSVILGTWLHHTHHKAIEDQLQPNSASGSGALEHDPTYLYRPLPEGEAIAGPLPLGVAVIDASVVLFGQMFPLVANKHRLKMLNLFGDMIRAAKSQRQEAVQMNIFTAVLSALKTLSDNKASFGQDDVKKAATALLLGGLIHPNSTLRCASGEAIGRMAQVVGDPRFVAEMAQNSFDKLKSARDAVSRTGHSLALGCLHRYVGGMGSGQHLSTSISILLALAKDTTSPVVQVPVRVARLIEVWARVQRPCVRSHQGSHQVHPGVVWALHALSLIADSGGPMFRSYVEPSLALLLELLLTVPLHTAEVHQCIGKCLQALITTVGPELQGTNSSVVMVRWSLLCGCGLVQEHPEPLVQAEAIACLQQMHMFAPRHVNLSSLVPMLVRKLGCNHLLLRRAAVSCLRQLSQREAWEVCEHAVNLAQSSDCEEQGFAMTETGLPGLLFGLLDTENDCVLVRHVHHTLTSMLQALATSHLSLWLTLCQEVLTNTTESGPGDGNGETGEEVADDDMVQIHTGGDPDPHPTIPPRWTTRVFAAQCIAKIIQECENSRAHFDLALAREMQATKLKGDYLVLHLSEVVRMGFMGATSESDELRLEGLHILQLIIDRFSHVPEPEFPGHVILEQYQAQVGAALRPAFAPDTASHVTARACEVCSAWICSGVARDLNDLRRVHQLLVSSLAKLNKGNTKGLYNESAATLEKLAILQAWAEVYAVAIKGVNVSDKVEEECEEEERPESDCGSQPSEESLLSLVQPELVALSKSWLAALKDHALLSLPPEFSSQLPHDGGAFYSNESIESVRAYYRSAWPPLLHAAALWLSAGGFDKALGGEGEAEASPPVSTVTSNSATNPVKTPECINNDRFYLLLGISLEWLCSPVHSDDPERSVVCLRSLETLLPAPWPSQLVGPNASLTSEIATVMHRQVLSSDHTDVHQSAVTVVSLVVKAAQQSLDEEKRKKNKHKEEKPANHECEGCEADLLGEGRESGEINTAQSLVFTALQVCLCTLVRHKPRLAPQVVASAPSLLAPPRHHTKPPQLDALLANTVALLTDLPNLCSPAGGVAILPTVLYLLTGVLRECGGKNHPMQNATSTPTLTSVVLDALADLARHPYARDPRSKDQWCSLLQSALASIIDLSKTCDEERIIDEVVVLQGIAQLILHAPPCVSRPHNLQYPAINLFKMATQHTLYNCIQTLESIFSHTDSEISTPYIHALAPRILESLHDTHTSISTQAELQLIMESLSAMELLVPRTLPEHRVELVGVLVGLMVGALQDTNRLSSVNQATRQLHQYALARLQKIGPQYLQEFYTVLTSKPELRLRLEGALKGQQEAKSKADTLLAKDAMLHQPTIKLTTDFSNFASKT</sequence>
<dbReference type="PANTHER" id="PTHR21663:SF0">
    <property type="entry name" value="HEAT REPEAT-CONTAINING PROTEIN 5B"/>
    <property type="match status" value="1"/>
</dbReference>
<reference evidence="5" key="1">
    <citation type="submission" date="2020-07" db="EMBL/GenBank/DDBJ databases">
        <title>The High-quality genome of the commercially important snow crab, Chionoecetes opilio.</title>
        <authorList>
            <person name="Jeong J.-H."/>
            <person name="Ryu S."/>
        </authorList>
    </citation>
    <scope>NUCLEOTIDE SEQUENCE</scope>
    <source>
        <strain evidence="5">MADBK_172401_WGS</strain>
        <tissue evidence="5">Digestive gland</tissue>
    </source>
</reference>
<dbReference type="Gene3D" id="1.25.10.10">
    <property type="entry name" value="Leucine-rich Repeat Variant"/>
    <property type="match status" value="4"/>
</dbReference>
<name>A0A8J5CQR6_CHIOP</name>